<dbReference type="PANTHER" id="PTHR35537:SF1">
    <property type="entry name" value="DNA DAMAGE-INDUCED APOPTOSIS SUPPRESSOR PROTEIN"/>
    <property type="match status" value="1"/>
</dbReference>
<dbReference type="GO" id="GO:1902230">
    <property type="term" value="P:negative regulation of intrinsic apoptotic signaling pathway in response to DNA damage"/>
    <property type="evidence" value="ECO:0007669"/>
    <property type="project" value="InterPro"/>
</dbReference>
<dbReference type="STRING" id="52670.A0A2I4CKG5"/>
<dbReference type="InParanoid" id="A0A2I4CKG5"/>
<dbReference type="PANTHER" id="PTHR35537">
    <property type="entry name" value="DNA DAMAGE-INDUCIBLE APOPTOSIS SUPPRESSOR PROTEIN DDIAS"/>
    <property type="match status" value="1"/>
</dbReference>
<dbReference type="GO" id="GO:0005737">
    <property type="term" value="C:cytoplasm"/>
    <property type="evidence" value="ECO:0007669"/>
    <property type="project" value="TreeGrafter"/>
</dbReference>
<dbReference type="RefSeq" id="XP_013880484.1">
    <property type="nucleotide sequence ID" value="XM_014025030.1"/>
</dbReference>
<evidence type="ECO:0000313" key="3">
    <source>
        <dbReference type="RefSeq" id="XP_013880484.1"/>
    </source>
</evidence>
<proteinExistence type="predicted"/>
<feature type="region of interest" description="Disordered" evidence="1">
    <location>
        <begin position="594"/>
        <end position="676"/>
    </location>
</feature>
<dbReference type="AlphaFoldDB" id="A0A2I4CKG5"/>
<evidence type="ECO:0000313" key="2">
    <source>
        <dbReference type="Proteomes" id="UP000192220"/>
    </source>
</evidence>
<feature type="region of interest" description="Disordered" evidence="1">
    <location>
        <begin position="231"/>
        <end position="273"/>
    </location>
</feature>
<reference evidence="3" key="1">
    <citation type="submission" date="2025-08" db="UniProtKB">
        <authorList>
            <consortium name="RefSeq"/>
        </authorList>
    </citation>
    <scope>IDENTIFICATION</scope>
</reference>
<evidence type="ECO:0000256" key="1">
    <source>
        <dbReference type="SAM" id="MobiDB-lite"/>
    </source>
</evidence>
<feature type="compositionally biased region" description="Basic and acidic residues" evidence="1">
    <location>
        <begin position="459"/>
        <end position="478"/>
    </location>
</feature>
<organism evidence="2 3">
    <name type="scientific">Austrofundulus limnaeus</name>
    <name type="common">Annual killifish</name>
    <dbReference type="NCBI Taxonomy" id="52670"/>
    <lineage>
        <taxon>Eukaryota</taxon>
        <taxon>Metazoa</taxon>
        <taxon>Chordata</taxon>
        <taxon>Craniata</taxon>
        <taxon>Vertebrata</taxon>
        <taxon>Euteleostomi</taxon>
        <taxon>Actinopterygii</taxon>
        <taxon>Neopterygii</taxon>
        <taxon>Teleostei</taxon>
        <taxon>Neoteleostei</taxon>
        <taxon>Acanthomorphata</taxon>
        <taxon>Ovalentaria</taxon>
        <taxon>Atherinomorphae</taxon>
        <taxon>Cyprinodontiformes</taxon>
        <taxon>Rivulidae</taxon>
        <taxon>Austrofundulus</taxon>
    </lineage>
</organism>
<feature type="compositionally biased region" description="Basic and acidic residues" evidence="1">
    <location>
        <begin position="619"/>
        <end position="632"/>
    </location>
</feature>
<feature type="compositionally biased region" description="Polar residues" evidence="1">
    <location>
        <begin position="504"/>
        <end position="515"/>
    </location>
</feature>
<gene>
    <name evidence="3" type="primary">ddias</name>
</gene>
<feature type="compositionally biased region" description="Basic residues" evidence="1">
    <location>
        <begin position="594"/>
        <end position="604"/>
    </location>
</feature>
<sequence>MSVRRALVDGAVLSLQDSCVFYPCCKSCFSRVDTEQLDSATRCRCSRCGSRCLGDQVDYRYRLSLRVTRDSCVFDVTVFGNSLNVFFGIHATGLQKLVVNQDGPVEPSTKSRLLMKAVRDCFIGRHFIFGIKLTGTESGPWFGGPDSNDPSSRETAQFVASQMILPKASGLSGCTVLSYYQALLQKASEYEEGSADPAAPLLLDPGTSSSFSTAPPWASGLLSQSQLRPQNLDLSLTPTPPWEQSLGVVTSSAEQEEEEEGCSAQDGGHAENSKTPLCELEKHKVAEERTSLLRSEQSLNNSPFVGYPNLYFGATVGNSFSVNSCFSPFQPVRKRYSVPQKESSTSQLTRSVLSSSSAWEDLPFSESLTEFLHKQDNDFEALGEIKPSLNVQNEKQTARTYLESTNPAVRLTSARQRNTRVRRSRSFTLSDISNTPAPGGGDRPDPSIQEHDGPEDENVNSHERVSENDKSFSTREEKEEQLEEDSYNCSADLFSDENTDAESVRSTARTCLSEQQRPRAESDTQLTPQKQLQISKCSKRDSLALHGAEHLDFVPPSQSTPVVKPSAVTRSLSASRRNVTGEISIKMLAWSRRSNRSASGRRFRKSEEHKNQLQGGQDESTRAADHERDSRVGHVTVCDLEDDEGVVAPTPDGKTQRAASRRRRRTASSSSDLGLIRKTYRIREQLITSGTPESDM</sequence>
<dbReference type="KEGG" id="alim:106529564"/>
<dbReference type="CTD" id="220042"/>
<dbReference type="Gene3D" id="2.40.50.140">
    <property type="entry name" value="Nucleic acid-binding proteins"/>
    <property type="match status" value="1"/>
</dbReference>
<dbReference type="GeneID" id="106529564"/>
<dbReference type="InterPro" id="IPR043522">
    <property type="entry name" value="DDIAS"/>
</dbReference>
<accession>A0A2I4CKG5</accession>
<protein>
    <submittedName>
        <fullName evidence="3">DNA damage-induced apoptosis suppressor protein</fullName>
    </submittedName>
</protein>
<feature type="compositionally biased region" description="Polar residues" evidence="1">
    <location>
        <begin position="523"/>
        <end position="532"/>
    </location>
</feature>
<dbReference type="Proteomes" id="UP000192220">
    <property type="component" value="Unplaced"/>
</dbReference>
<dbReference type="InterPro" id="IPR012340">
    <property type="entry name" value="NA-bd_OB-fold"/>
</dbReference>
<dbReference type="GO" id="GO:0005634">
    <property type="term" value="C:nucleus"/>
    <property type="evidence" value="ECO:0007669"/>
    <property type="project" value="TreeGrafter"/>
</dbReference>
<dbReference type="OrthoDB" id="9948238at2759"/>
<feature type="region of interest" description="Disordered" evidence="1">
    <location>
        <begin position="400"/>
        <end position="532"/>
    </location>
</feature>
<dbReference type="SUPFAM" id="SSF50249">
    <property type="entry name" value="Nucleic acid-binding proteins"/>
    <property type="match status" value="1"/>
</dbReference>
<name>A0A2I4CKG5_AUSLI</name>
<feature type="compositionally biased region" description="Basic and acidic residues" evidence="1">
    <location>
        <begin position="442"/>
        <end position="452"/>
    </location>
</feature>
<keyword evidence="2" id="KW-1185">Reference proteome</keyword>